<keyword evidence="1" id="KW-0732">Signal</keyword>
<keyword evidence="4" id="KW-1185">Reference proteome</keyword>
<reference evidence="3 4" key="1">
    <citation type="submission" date="2015-07" db="EMBL/GenBank/DDBJ databases">
        <authorList>
            <person name="Noorani M."/>
        </authorList>
    </citation>
    <scope>NUCLEOTIDE SEQUENCE [LARGE SCALE GENOMIC DNA]</scope>
    <source>
        <strain evidence="3 4">CECT 7802</strain>
    </source>
</reference>
<dbReference type="InterPro" id="IPR036365">
    <property type="entry name" value="PGBD-like_sf"/>
</dbReference>
<evidence type="ECO:0000313" key="4">
    <source>
        <dbReference type="Proteomes" id="UP000049222"/>
    </source>
</evidence>
<dbReference type="SUPFAM" id="SSF47090">
    <property type="entry name" value="PGBD-like"/>
    <property type="match status" value="1"/>
</dbReference>
<dbReference type="Gene3D" id="1.10.101.10">
    <property type="entry name" value="PGBD-like superfamily/PGBD"/>
    <property type="match status" value="1"/>
</dbReference>
<dbReference type="InterPro" id="IPR036366">
    <property type="entry name" value="PGBDSf"/>
</dbReference>
<proteinExistence type="predicted"/>
<dbReference type="AlphaFoldDB" id="A0A0M6YFB9"/>
<feature type="chain" id="PRO_5005808198" evidence="1">
    <location>
        <begin position="20"/>
        <end position="166"/>
    </location>
</feature>
<organism evidence="3 4">
    <name type="scientific">Jannaschia donghaensis</name>
    <dbReference type="NCBI Taxonomy" id="420998"/>
    <lineage>
        <taxon>Bacteria</taxon>
        <taxon>Pseudomonadati</taxon>
        <taxon>Pseudomonadota</taxon>
        <taxon>Alphaproteobacteria</taxon>
        <taxon>Rhodobacterales</taxon>
        <taxon>Roseobacteraceae</taxon>
        <taxon>Jannaschia</taxon>
    </lineage>
</organism>
<gene>
    <name evidence="3" type="ORF">JDO7802_00451</name>
</gene>
<dbReference type="InterPro" id="IPR002477">
    <property type="entry name" value="Peptidoglycan-bd-like"/>
</dbReference>
<evidence type="ECO:0000259" key="2">
    <source>
        <dbReference type="Pfam" id="PF01471"/>
    </source>
</evidence>
<feature type="domain" description="Peptidoglycan binding-like" evidence="2">
    <location>
        <begin position="103"/>
        <end position="144"/>
    </location>
</feature>
<dbReference type="EMBL" id="CXSU01000005">
    <property type="protein sequence ID" value="CTQ48449.1"/>
    <property type="molecule type" value="Genomic_DNA"/>
</dbReference>
<evidence type="ECO:0000256" key="1">
    <source>
        <dbReference type="SAM" id="SignalP"/>
    </source>
</evidence>
<accession>A0A0M6YFB9</accession>
<evidence type="ECO:0000313" key="3">
    <source>
        <dbReference type="EMBL" id="CTQ48449.1"/>
    </source>
</evidence>
<dbReference type="STRING" id="420998.JDO7802_00451"/>
<name>A0A0M6YFB9_9RHOB</name>
<dbReference type="OrthoDB" id="7861420at2"/>
<sequence length="166" mass="18207">MIRPILPLLLCALAACATAVPEPVTRMLGPLNAAPGSCHAKGITPAILETVTQQVQEAPELRDAVGMVVEPARFRTLTSTRIVRARGEHWFEIPCDIRRGDRDFIQQIQRALTVREYYAGEIHGLYDVPTRAAVRAYQDTRGLESGTLSLDSAKALGLVELGRDVF</sequence>
<protein>
    <submittedName>
        <fullName evidence="3">His-Xaa-Ser repeat protein HxsA</fullName>
    </submittedName>
</protein>
<feature type="signal peptide" evidence="1">
    <location>
        <begin position="1"/>
        <end position="19"/>
    </location>
</feature>
<dbReference type="Pfam" id="PF01471">
    <property type="entry name" value="PG_binding_1"/>
    <property type="match status" value="1"/>
</dbReference>
<dbReference type="RefSeq" id="WP_055082167.1">
    <property type="nucleotide sequence ID" value="NZ_CXSU01000005.1"/>
</dbReference>
<dbReference type="Proteomes" id="UP000049222">
    <property type="component" value="Unassembled WGS sequence"/>
</dbReference>
<dbReference type="PROSITE" id="PS51257">
    <property type="entry name" value="PROKAR_LIPOPROTEIN"/>
    <property type="match status" value="1"/>
</dbReference>